<name>A0A6B2LX20_9BACT</name>
<dbReference type="EMBL" id="JAAGNX010000001">
    <property type="protein sequence ID" value="NDV61098.1"/>
    <property type="molecule type" value="Genomic_DNA"/>
</dbReference>
<reference evidence="2 3" key="1">
    <citation type="submission" date="2020-02" db="EMBL/GenBank/DDBJ databases">
        <title>Albibacoteraceae fam. nov., the first described family within the subdivision 4 Verrucomicrobia.</title>
        <authorList>
            <person name="Xi F."/>
        </authorList>
    </citation>
    <scope>NUCLEOTIDE SEQUENCE [LARGE SCALE GENOMIC DNA]</scope>
    <source>
        <strain evidence="2 3">CK1056</strain>
    </source>
</reference>
<accession>A0A6B2LX20</accession>
<organism evidence="2 3">
    <name type="scientific">Oceanipulchritudo coccoides</name>
    <dbReference type="NCBI Taxonomy" id="2706888"/>
    <lineage>
        <taxon>Bacteria</taxon>
        <taxon>Pseudomonadati</taxon>
        <taxon>Verrucomicrobiota</taxon>
        <taxon>Opitutia</taxon>
        <taxon>Puniceicoccales</taxon>
        <taxon>Oceanipulchritudinaceae</taxon>
        <taxon>Oceanipulchritudo</taxon>
    </lineage>
</organism>
<dbReference type="RefSeq" id="WP_163961723.1">
    <property type="nucleotide sequence ID" value="NZ_JAAGNX010000001.1"/>
</dbReference>
<comment type="caution">
    <text evidence="2">The sequence shown here is derived from an EMBL/GenBank/DDBJ whole genome shotgun (WGS) entry which is preliminary data.</text>
</comment>
<sequence>MQKHKNTLCKEKTHRDRVSGKEIPTKERFLLENSTFNLEPKQKFHDPEEERVKKIILEHCEVPTKSEQVSLYDPVDGSVELIEPKIKSPLLKSSNASRRKQECMEIDYYCKNQDLRCCSAYVSSGTACPIEELQSHIDLLLARTRRINELDSFKIGPFDCIYRAVEATAKRDREMRLLFNVHLHLILSIHPEKLDKLEVETQDGLIPMPDEFFATPRKELFQLYKTRIGNIIPIEPSTEQRFVRYLHKGIPTHELSDEEVITLHGIVKNRKLVSKMGNLRKDIPELVGPGNRLMANKSGVACVVQKSIRSQGTHGTGNETPKNPNRQMFLGLTSLMRSQDGTRITPRLIIKNYVGIGPDFLPFPIEELIRDLQKKAQTNNISK</sequence>
<proteinExistence type="predicted"/>
<gene>
    <name evidence="2" type="ORF">G0Q06_01400</name>
</gene>
<dbReference type="AlphaFoldDB" id="A0A6B2LX20"/>
<protein>
    <submittedName>
        <fullName evidence="2">Uncharacterized protein</fullName>
    </submittedName>
</protein>
<evidence type="ECO:0000313" key="3">
    <source>
        <dbReference type="Proteomes" id="UP000478417"/>
    </source>
</evidence>
<feature type="region of interest" description="Disordered" evidence="1">
    <location>
        <begin position="1"/>
        <end position="23"/>
    </location>
</feature>
<feature type="compositionally biased region" description="Basic and acidic residues" evidence="1">
    <location>
        <begin position="8"/>
        <end position="23"/>
    </location>
</feature>
<evidence type="ECO:0000256" key="1">
    <source>
        <dbReference type="SAM" id="MobiDB-lite"/>
    </source>
</evidence>
<keyword evidence="3" id="KW-1185">Reference proteome</keyword>
<evidence type="ECO:0000313" key="2">
    <source>
        <dbReference type="EMBL" id="NDV61098.1"/>
    </source>
</evidence>
<dbReference type="Proteomes" id="UP000478417">
    <property type="component" value="Unassembled WGS sequence"/>
</dbReference>